<reference evidence="1 2" key="1">
    <citation type="submission" date="2021-10" db="EMBL/GenBank/DDBJ databases">
        <title>Draft genome of Aestuariibacter halophilus JC2043.</title>
        <authorList>
            <person name="Emsley S.A."/>
            <person name="Pfannmuller K.M."/>
            <person name="Ushijima B."/>
            <person name="Saw J.H."/>
            <person name="Videau P."/>
        </authorList>
    </citation>
    <scope>NUCLEOTIDE SEQUENCE [LARGE SCALE GENOMIC DNA]</scope>
    <source>
        <strain evidence="1 2">JC2043</strain>
    </source>
</reference>
<protein>
    <recommendedName>
        <fullName evidence="3">Flagellar protein FliT</fullName>
    </recommendedName>
</protein>
<dbReference type="Proteomes" id="UP001520878">
    <property type="component" value="Unassembled WGS sequence"/>
</dbReference>
<organism evidence="1 2">
    <name type="scientific">Fluctibacter halophilus</name>
    <dbReference type="NCBI Taxonomy" id="226011"/>
    <lineage>
        <taxon>Bacteria</taxon>
        <taxon>Pseudomonadati</taxon>
        <taxon>Pseudomonadota</taxon>
        <taxon>Gammaproteobacteria</taxon>
        <taxon>Alteromonadales</taxon>
        <taxon>Alteromonadaceae</taxon>
        <taxon>Fluctibacter</taxon>
    </lineage>
</organism>
<name>A0ABS8G9E7_9ALTE</name>
<gene>
    <name evidence="1" type="ORF">LJ739_11215</name>
</gene>
<evidence type="ECO:0000313" key="2">
    <source>
        <dbReference type="Proteomes" id="UP001520878"/>
    </source>
</evidence>
<keyword evidence="2" id="KW-1185">Reference proteome</keyword>
<accession>A0ABS8G9E7</accession>
<dbReference type="RefSeq" id="WP_229160518.1">
    <property type="nucleotide sequence ID" value="NZ_JAJEWP010000002.1"/>
</dbReference>
<proteinExistence type="predicted"/>
<sequence length="103" mass="11596">MDDQQRQHIIDTSWALHAQVEEACLQHPAKKGDDDWADRQRLLLADMALHLLQTALNPGELRDDKLRNNLNAILTISDTFLPDAGLKQATESLYPLPGDKQAQ</sequence>
<evidence type="ECO:0000313" key="1">
    <source>
        <dbReference type="EMBL" id="MCC2616811.1"/>
    </source>
</evidence>
<evidence type="ECO:0008006" key="3">
    <source>
        <dbReference type="Google" id="ProtNLM"/>
    </source>
</evidence>
<comment type="caution">
    <text evidence="1">The sequence shown here is derived from an EMBL/GenBank/DDBJ whole genome shotgun (WGS) entry which is preliminary data.</text>
</comment>
<dbReference type="EMBL" id="JAJEWP010000002">
    <property type="protein sequence ID" value="MCC2616811.1"/>
    <property type="molecule type" value="Genomic_DNA"/>
</dbReference>